<keyword evidence="8" id="KW-1185">Reference proteome</keyword>
<organism evidence="7 8">
    <name type="scientific">Meganyctiphanes norvegica</name>
    <name type="common">Northern krill</name>
    <name type="synonym">Thysanopoda norvegica</name>
    <dbReference type="NCBI Taxonomy" id="48144"/>
    <lineage>
        <taxon>Eukaryota</taxon>
        <taxon>Metazoa</taxon>
        <taxon>Ecdysozoa</taxon>
        <taxon>Arthropoda</taxon>
        <taxon>Crustacea</taxon>
        <taxon>Multicrustacea</taxon>
        <taxon>Malacostraca</taxon>
        <taxon>Eumalacostraca</taxon>
        <taxon>Eucarida</taxon>
        <taxon>Euphausiacea</taxon>
        <taxon>Euphausiidae</taxon>
        <taxon>Meganyctiphanes</taxon>
    </lineage>
</organism>
<dbReference type="CDD" id="cd22028">
    <property type="entry name" value="HMG-box_SoxA_SoxB_SoxG"/>
    <property type="match status" value="1"/>
</dbReference>
<name>A0AAV2RKM3_MEGNR</name>
<gene>
    <name evidence="7" type="ORF">MNOR_LOCUS25259</name>
</gene>
<accession>A0AAV2RKM3</accession>
<feature type="compositionally biased region" description="Basic and acidic residues" evidence="5">
    <location>
        <begin position="119"/>
        <end position="132"/>
    </location>
</feature>
<evidence type="ECO:0000313" key="7">
    <source>
        <dbReference type="EMBL" id="CAL4125627.1"/>
    </source>
</evidence>
<dbReference type="GO" id="GO:0000978">
    <property type="term" value="F:RNA polymerase II cis-regulatory region sequence-specific DNA binding"/>
    <property type="evidence" value="ECO:0007669"/>
    <property type="project" value="TreeGrafter"/>
</dbReference>
<evidence type="ECO:0000256" key="2">
    <source>
        <dbReference type="ARBA" id="ARBA00023125"/>
    </source>
</evidence>
<proteinExistence type="predicted"/>
<keyword evidence="2 4" id="KW-0238">DNA-binding</keyword>
<feature type="compositionally biased region" description="Basic and acidic residues" evidence="5">
    <location>
        <begin position="371"/>
        <end position="380"/>
    </location>
</feature>
<dbReference type="PANTHER" id="PTHR10270">
    <property type="entry name" value="SOX TRANSCRIPTION FACTOR"/>
    <property type="match status" value="1"/>
</dbReference>
<reference evidence="7 8" key="1">
    <citation type="submission" date="2024-05" db="EMBL/GenBank/DDBJ databases">
        <authorList>
            <person name="Wallberg A."/>
        </authorList>
    </citation>
    <scope>NUCLEOTIDE SEQUENCE [LARGE SCALE GENOMIC DNA]</scope>
</reference>
<dbReference type="PROSITE" id="PS50118">
    <property type="entry name" value="HMG_BOX_2"/>
    <property type="match status" value="1"/>
</dbReference>
<dbReference type="GO" id="GO:0000122">
    <property type="term" value="P:negative regulation of transcription by RNA polymerase II"/>
    <property type="evidence" value="ECO:0007669"/>
    <property type="project" value="TreeGrafter"/>
</dbReference>
<evidence type="ECO:0000256" key="1">
    <source>
        <dbReference type="ARBA" id="ARBA00004123"/>
    </source>
</evidence>
<feature type="domain" description="HMG box" evidence="6">
    <location>
        <begin position="131"/>
        <end position="199"/>
    </location>
</feature>
<dbReference type="GO" id="GO:0030182">
    <property type="term" value="P:neuron differentiation"/>
    <property type="evidence" value="ECO:0007669"/>
    <property type="project" value="TreeGrafter"/>
</dbReference>
<dbReference type="InterPro" id="IPR036910">
    <property type="entry name" value="HMG_box_dom_sf"/>
</dbReference>
<feature type="region of interest" description="Disordered" evidence="5">
    <location>
        <begin position="29"/>
        <end position="133"/>
    </location>
</feature>
<dbReference type="Proteomes" id="UP001497623">
    <property type="component" value="Unassembled WGS sequence"/>
</dbReference>
<dbReference type="FunFam" id="1.10.30.10:FF:000002">
    <property type="entry name" value="transcription factor Sox-2"/>
    <property type="match status" value="1"/>
</dbReference>
<evidence type="ECO:0000259" key="6">
    <source>
        <dbReference type="PROSITE" id="PS50118"/>
    </source>
</evidence>
<dbReference type="SUPFAM" id="SSF81995">
    <property type="entry name" value="beta-sandwich domain of Sec23/24"/>
    <property type="match status" value="1"/>
</dbReference>
<dbReference type="GO" id="GO:0007420">
    <property type="term" value="P:brain development"/>
    <property type="evidence" value="ECO:0007669"/>
    <property type="project" value="TreeGrafter"/>
</dbReference>
<dbReference type="EMBL" id="CAXKWB010023921">
    <property type="protein sequence ID" value="CAL4125627.1"/>
    <property type="molecule type" value="Genomic_DNA"/>
</dbReference>
<evidence type="ECO:0000256" key="4">
    <source>
        <dbReference type="PROSITE-ProRule" id="PRU00267"/>
    </source>
</evidence>
<dbReference type="SMART" id="SM00398">
    <property type="entry name" value="HMG"/>
    <property type="match status" value="1"/>
</dbReference>
<sequence length="469" mass="51289">MYPTMMEPMPVSYASTMAGSMMGHYFGGGGGNHGIPSHAHQPTVHHSQQHITHEHQQPQAQPQPQQQQQPEPQHIAIQQQAQHQQHHHEQPAQPPMVTPVSTPSPAESAASGCSPSGVLKKENGNSKDDHIKRPMNAFMVWSRMQRRKIAQENPKMHNSEISKRLGAEWKLLTEAEKRPFIDEAKRLRAQHMKDHPDYKYRPRRKPKTLKKDGYPYSIPYPTMAAMDPLRGVFPSQLSPYYSAAAASYNGQLTAAHMAAAAAAQQGQMGTHTSQASTSPTSMSSYSYDMAKYYQQMAQSSYPMSMYAQAGTSEVKSHYGADANKAASALGGYEAAAKAAYLDQSSKYLSEKYSIDSKPQVSYLDQISLGPKEPKDAEMKSESPGLNHSAISPGLNHSAMSGYNAQALSNYYQQATAAGSSVFQPSTGSLGQVPTTMSSLLQQSSQVGSYSTAQYPSVGADYRRPLSVIF</sequence>
<dbReference type="SUPFAM" id="SSF47095">
    <property type="entry name" value="HMG-box"/>
    <property type="match status" value="1"/>
</dbReference>
<dbReference type="InterPro" id="IPR050140">
    <property type="entry name" value="SRY-related_HMG-box_TF-like"/>
</dbReference>
<protein>
    <recommendedName>
        <fullName evidence="6">HMG box domain-containing protein</fullName>
    </recommendedName>
</protein>
<dbReference type="GO" id="GO:0001228">
    <property type="term" value="F:DNA-binding transcription activator activity, RNA polymerase II-specific"/>
    <property type="evidence" value="ECO:0007669"/>
    <property type="project" value="TreeGrafter"/>
</dbReference>
<evidence type="ECO:0000313" key="8">
    <source>
        <dbReference type="Proteomes" id="UP001497623"/>
    </source>
</evidence>
<dbReference type="AlphaFoldDB" id="A0AAV2RKM3"/>
<dbReference type="Pfam" id="PF00505">
    <property type="entry name" value="HMG_box"/>
    <property type="match status" value="1"/>
</dbReference>
<dbReference type="InterPro" id="IPR009071">
    <property type="entry name" value="HMG_box_dom"/>
</dbReference>
<comment type="subcellular location">
    <subcellularLocation>
        <location evidence="1">Nucleus</location>
    </subcellularLocation>
</comment>
<feature type="DNA-binding region" description="HMG box" evidence="4">
    <location>
        <begin position="131"/>
        <end position="199"/>
    </location>
</feature>
<feature type="region of interest" description="Disordered" evidence="5">
    <location>
        <begin position="369"/>
        <end position="392"/>
    </location>
</feature>
<feature type="compositionally biased region" description="Low complexity" evidence="5">
    <location>
        <begin position="57"/>
        <end position="83"/>
    </location>
</feature>
<evidence type="ECO:0000256" key="5">
    <source>
        <dbReference type="SAM" id="MobiDB-lite"/>
    </source>
</evidence>
<dbReference type="PANTHER" id="PTHR10270:SF324">
    <property type="entry name" value="SOX DOMAIN-CONTAINING PROTEIN DICHAETE-RELATED"/>
    <property type="match status" value="1"/>
</dbReference>
<keyword evidence="3 4" id="KW-0539">Nucleus</keyword>
<evidence type="ECO:0000256" key="3">
    <source>
        <dbReference type="ARBA" id="ARBA00023242"/>
    </source>
</evidence>
<dbReference type="Gene3D" id="1.10.30.10">
    <property type="entry name" value="High mobility group box domain"/>
    <property type="match status" value="1"/>
</dbReference>
<dbReference type="GO" id="GO:0005634">
    <property type="term" value="C:nucleus"/>
    <property type="evidence" value="ECO:0007669"/>
    <property type="project" value="UniProtKB-SubCell"/>
</dbReference>
<comment type="caution">
    <text evidence="7">The sequence shown here is derived from an EMBL/GenBank/DDBJ whole genome shotgun (WGS) entry which is preliminary data.</text>
</comment>